<dbReference type="SUPFAM" id="SSF47090">
    <property type="entry name" value="PGBD-like"/>
    <property type="match status" value="1"/>
</dbReference>
<reference evidence="2 3" key="1">
    <citation type="submission" date="2019-05" db="EMBL/GenBank/DDBJ databases">
        <title>Pseudorhodobacter turbinis sp. nov., isolated from the gut of the Korean turban shell.</title>
        <authorList>
            <person name="Jeong Y.-S."/>
            <person name="Kang W.-R."/>
            <person name="Bae J.-W."/>
        </authorList>
    </citation>
    <scope>NUCLEOTIDE SEQUENCE [LARGE SCALE GENOMIC DNA]</scope>
    <source>
        <strain evidence="2 3">S12M18</strain>
    </source>
</reference>
<sequence length="198" mass="21511">MVFPRPPLGDIRRKGNTMLLKSKTIATACVLSLSLGLAAPAQALGKKERNVLMGVAAVAIVGAIVNDARKSKAAAAPQHHVKRVPARQTQHYPRYQQPQYVPPKVQPRKTGRVIGKASSYGSGLYDTAAARVFNSYTYRERVRIQRRLARAGYYNSTLDGSFGPGTHQAIYQYARRSGNQNALNSTSGAQQIYGALLG</sequence>
<dbReference type="Pfam" id="PF01471">
    <property type="entry name" value="PG_binding_1"/>
    <property type="match status" value="1"/>
</dbReference>
<evidence type="ECO:0000313" key="2">
    <source>
        <dbReference type="EMBL" id="QCO56323.1"/>
    </source>
</evidence>
<keyword evidence="3" id="KW-1185">Reference proteome</keyword>
<dbReference type="InterPro" id="IPR002477">
    <property type="entry name" value="Peptidoglycan-bd-like"/>
</dbReference>
<accession>A0A4P8EHT6</accession>
<protein>
    <submittedName>
        <fullName evidence="2">Peptidoglycan-binding protein</fullName>
    </submittedName>
</protein>
<dbReference type="KEGG" id="pseb:EOK75_11630"/>
<dbReference type="Proteomes" id="UP000298631">
    <property type="component" value="Chromosome"/>
</dbReference>
<evidence type="ECO:0000313" key="3">
    <source>
        <dbReference type="Proteomes" id="UP000298631"/>
    </source>
</evidence>
<dbReference type="OrthoDB" id="7932821at2"/>
<evidence type="ECO:0000259" key="1">
    <source>
        <dbReference type="Pfam" id="PF01471"/>
    </source>
</evidence>
<dbReference type="InterPro" id="IPR036366">
    <property type="entry name" value="PGBDSf"/>
</dbReference>
<feature type="domain" description="Peptidoglycan binding-like" evidence="1">
    <location>
        <begin position="140"/>
        <end position="173"/>
    </location>
</feature>
<gene>
    <name evidence="2" type="ORF">EOK75_11630</name>
</gene>
<dbReference type="Gene3D" id="1.10.101.10">
    <property type="entry name" value="PGBD-like superfamily/PGBD"/>
    <property type="match status" value="1"/>
</dbReference>
<name>A0A4P8EHT6_9RHOB</name>
<dbReference type="AlphaFoldDB" id="A0A4P8EHT6"/>
<dbReference type="InterPro" id="IPR036365">
    <property type="entry name" value="PGBD-like_sf"/>
</dbReference>
<proteinExistence type="predicted"/>
<organism evidence="2 3">
    <name type="scientific">Pseudorhodobacter turbinis</name>
    <dbReference type="NCBI Taxonomy" id="2500533"/>
    <lineage>
        <taxon>Bacteria</taxon>
        <taxon>Pseudomonadati</taxon>
        <taxon>Pseudomonadota</taxon>
        <taxon>Alphaproteobacteria</taxon>
        <taxon>Rhodobacterales</taxon>
        <taxon>Paracoccaceae</taxon>
        <taxon>Pseudorhodobacter</taxon>
    </lineage>
</organism>
<dbReference type="EMBL" id="CP039964">
    <property type="protein sequence ID" value="QCO56323.1"/>
    <property type="molecule type" value="Genomic_DNA"/>
</dbReference>